<sequence length="66" mass="7479">MSSQVQALQKQVEQLRHEASIRRIPVSQAIQELLTYTNQNAPSDVLLNGISQSENPFRDQKNCTIL</sequence>
<dbReference type="Proteomes" id="UP000085678">
    <property type="component" value="Unplaced"/>
</dbReference>
<dbReference type="KEGG" id="lak:106162050"/>
<dbReference type="SMART" id="SM01224">
    <property type="entry name" value="G_gamma"/>
    <property type="match status" value="1"/>
</dbReference>
<keyword evidence="7 9" id="KW-0449">Lipoprotein</keyword>
<dbReference type="GO" id="GO:0031681">
    <property type="term" value="F:G-protein beta-subunit binding"/>
    <property type="evidence" value="ECO:0007669"/>
    <property type="project" value="InterPro"/>
</dbReference>
<accession>A0A1S3I9T4</accession>
<dbReference type="Pfam" id="PF00631">
    <property type="entry name" value="G-gamma"/>
    <property type="match status" value="1"/>
</dbReference>
<proteinExistence type="inferred from homology"/>
<dbReference type="FunCoup" id="A0A1S3I9T4">
    <property type="interactions" value="175"/>
</dbReference>
<comment type="subcellular location">
    <subcellularLocation>
        <location evidence="1 9">Cell membrane</location>
        <topology evidence="1 9">Lipid-anchor</topology>
        <orientation evidence="1 9">Cytoplasmic side</orientation>
    </subcellularLocation>
</comment>
<dbReference type="GeneID" id="106162050"/>
<evidence type="ECO:0000256" key="3">
    <source>
        <dbReference type="ARBA" id="ARBA00022475"/>
    </source>
</evidence>
<keyword evidence="6 9" id="KW-0807">Transducer</keyword>
<dbReference type="GO" id="GO:0007186">
    <property type="term" value="P:G protein-coupled receptor signaling pathway"/>
    <property type="evidence" value="ECO:0007669"/>
    <property type="project" value="InterPro"/>
</dbReference>
<keyword evidence="5 9" id="KW-0472">Membrane</keyword>
<dbReference type="GO" id="GO:0005834">
    <property type="term" value="C:heterotrimeric G-protein complex"/>
    <property type="evidence" value="ECO:0007669"/>
    <property type="project" value="InterPro"/>
</dbReference>
<evidence type="ECO:0000256" key="4">
    <source>
        <dbReference type="ARBA" id="ARBA00022481"/>
    </source>
</evidence>
<dbReference type="InterPro" id="IPR015898">
    <property type="entry name" value="G-protein_gamma-like_dom"/>
</dbReference>
<dbReference type="SMART" id="SM00224">
    <property type="entry name" value="GGL"/>
    <property type="match status" value="1"/>
</dbReference>
<dbReference type="RefSeq" id="XP_013394616.1">
    <property type="nucleotide sequence ID" value="XM_013539162.1"/>
</dbReference>
<evidence type="ECO:0000256" key="2">
    <source>
        <dbReference type="ARBA" id="ARBA00007431"/>
    </source>
</evidence>
<reference evidence="12" key="1">
    <citation type="submission" date="2025-08" db="UniProtKB">
        <authorList>
            <consortium name="RefSeq"/>
        </authorList>
    </citation>
    <scope>IDENTIFICATION</scope>
    <source>
        <tissue evidence="12">Gonads</tissue>
    </source>
</reference>
<dbReference type="InterPro" id="IPR036284">
    <property type="entry name" value="GGL_sf"/>
</dbReference>
<dbReference type="CDD" id="cd00068">
    <property type="entry name" value="GGL"/>
    <property type="match status" value="1"/>
</dbReference>
<gene>
    <name evidence="12" type="primary">LOC106162050</name>
</gene>
<evidence type="ECO:0000256" key="1">
    <source>
        <dbReference type="ARBA" id="ARBA00004342"/>
    </source>
</evidence>
<evidence type="ECO:0000256" key="6">
    <source>
        <dbReference type="ARBA" id="ARBA00023224"/>
    </source>
</evidence>
<dbReference type="PROSITE" id="PS50058">
    <property type="entry name" value="G_PROTEIN_GAMMA"/>
    <property type="match status" value="1"/>
</dbReference>
<feature type="domain" description="G protein gamma" evidence="10">
    <location>
        <begin position="1"/>
        <end position="66"/>
    </location>
</feature>
<evidence type="ECO:0000256" key="5">
    <source>
        <dbReference type="ARBA" id="ARBA00023136"/>
    </source>
</evidence>
<dbReference type="PANTHER" id="PTHR13809">
    <property type="entry name" value="GUANINE NUCLEOTIDE-BINDING PROTEIN GAMMA SUBUNIT"/>
    <property type="match status" value="1"/>
</dbReference>
<dbReference type="PRINTS" id="PR00321">
    <property type="entry name" value="GPROTEING"/>
</dbReference>
<evidence type="ECO:0000256" key="7">
    <source>
        <dbReference type="ARBA" id="ARBA00023288"/>
    </source>
</evidence>
<comment type="function">
    <text evidence="9">Guanine nucleotide-binding proteins (G proteins) are involved as a modulator or transducer in various transmembrane signaling systems. The beta and gamma chains are required for the GTPase activity, for replacement of GDP by GTP, and for G protein-effector interaction.</text>
</comment>
<keyword evidence="4" id="KW-0488">Methylation</keyword>
<keyword evidence="8" id="KW-0636">Prenylation</keyword>
<dbReference type="FunFam" id="4.10.260.10:FF:000001">
    <property type="entry name" value="Guanine nucleotide-binding protein subunit gamma"/>
    <property type="match status" value="1"/>
</dbReference>
<evidence type="ECO:0000256" key="9">
    <source>
        <dbReference type="RuleBase" id="RU004973"/>
    </source>
</evidence>
<evidence type="ECO:0000256" key="8">
    <source>
        <dbReference type="ARBA" id="ARBA00023289"/>
    </source>
</evidence>
<dbReference type="SUPFAM" id="SSF48670">
    <property type="entry name" value="Transducin (heterotrimeric G protein), gamma chain"/>
    <property type="match status" value="1"/>
</dbReference>
<organism evidence="11 12">
    <name type="scientific">Lingula anatina</name>
    <name type="common">Brachiopod</name>
    <name type="synonym">Lingula unguis</name>
    <dbReference type="NCBI Taxonomy" id="7574"/>
    <lineage>
        <taxon>Eukaryota</taxon>
        <taxon>Metazoa</taxon>
        <taxon>Spiralia</taxon>
        <taxon>Lophotrochozoa</taxon>
        <taxon>Brachiopoda</taxon>
        <taxon>Linguliformea</taxon>
        <taxon>Lingulata</taxon>
        <taxon>Lingulida</taxon>
        <taxon>Linguloidea</taxon>
        <taxon>Lingulidae</taxon>
        <taxon>Lingula</taxon>
    </lineage>
</organism>
<keyword evidence="3 9" id="KW-1003">Cell membrane</keyword>
<protein>
    <recommendedName>
        <fullName evidence="9">Guanine nucleotide-binding protein subunit gamma</fullName>
    </recommendedName>
</protein>
<name>A0A1S3I9T4_LINAN</name>
<comment type="subunit">
    <text evidence="9">G proteins are composed of 3 units; alpha, beta and gamma.</text>
</comment>
<evidence type="ECO:0000313" key="11">
    <source>
        <dbReference type="Proteomes" id="UP000085678"/>
    </source>
</evidence>
<dbReference type="InterPro" id="IPR001770">
    <property type="entry name" value="G-protein_gamma"/>
</dbReference>
<evidence type="ECO:0000313" key="12">
    <source>
        <dbReference type="RefSeq" id="XP_013394616.1"/>
    </source>
</evidence>
<dbReference type="Gene3D" id="4.10.260.10">
    <property type="entry name" value="Transducin (heterotrimeric G protein), gamma chain"/>
    <property type="match status" value="1"/>
</dbReference>
<dbReference type="InParanoid" id="A0A1S3I9T4"/>
<evidence type="ECO:0000259" key="10">
    <source>
        <dbReference type="PROSITE" id="PS50058"/>
    </source>
</evidence>
<keyword evidence="11" id="KW-1185">Reference proteome</keyword>
<dbReference type="STRING" id="7574.A0A1S3I9T4"/>
<comment type="similarity">
    <text evidence="2 9">Belongs to the G protein gamma family.</text>
</comment>
<dbReference type="AlphaFoldDB" id="A0A1S3I9T4"/>
<dbReference type="OrthoDB" id="6264244at2759"/>